<dbReference type="GO" id="GO:0062129">
    <property type="term" value="C:chitin-based extracellular matrix"/>
    <property type="evidence" value="ECO:0007669"/>
    <property type="project" value="TreeGrafter"/>
</dbReference>
<evidence type="ECO:0000256" key="2">
    <source>
        <dbReference type="PROSITE-ProRule" id="PRU00497"/>
    </source>
</evidence>
<name>A0AAJ6QTR3_9ACAR</name>
<dbReference type="PROSITE" id="PS51155">
    <property type="entry name" value="CHIT_BIND_RR_2"/>
    <property type="match status" value="1"/>
</dbReference>
<reference evidence="6" key="1">
    <citation type="submission" date="2025-08" db="UniProtKB">
        <authorList>
            <consortium name="RefSeq"/>
        </authorList>
    </citation>
    <scope>IDENTIFICATION</scope>
</reference>
<evidence type="ECO:0000313" key="6">
    <source>
        <dbReference type="RefSeq" id="XP_003743680.1"/>
    </source>
</evidence>
<evidence type="ECO:0000256" key="4">
    <source>
        <dbReference type="SAM" id="SignalP"/>
    </source>
</evidence>
<dbReference type="GeneID" id="100908508"/>
<dbReference type="InterPro" id="IPR029070">
    <property type="entry name" value="Chitinase_insertion_sf"/>
</dbReference>
<dbReference type="PANTHER" id="PTHR10380">
    <property type="entry name" value="CUTICLE PROTEIN"/>
    <property type="match status" value="1"/>
</dbReference>
<dbReference type="AlphaFoldDB" id="A0AAJ6QTR3"/>
<dbReference type="Gene3D" id="3.10.50.10">
    <property type="match status" value="1"/>
</dbReference>
<feature type="chain" id="PRO_5042567137" evidence="4">
    <location>
        <begin position="19"/>
        <end position="232"/>
    </location>
</feature>
<gene>
    <name evidence="6" type="primary">LOC100908508</name>
</gene>
<dbReference type="InterPro" id="IPR000618">
    <property type="entry name" value="Insect_cuticle"/>
</dbReference>
<dbReference type="PANTHER" id="PTHR10380:SF173">
    <property type="entry name" value="CUTICULAR PROTEIN 47EF, ISOFORM C-RELATED"/>
    <property type="match status" value="1"/>
</dbReference>
<dbReference type="RefSeq" id="XP_003743680.1">
    <property type="nucleotide sequence ID" value="XM_003743632.2"/>
</dbReference>
<accession>A0AAJ6QTR3</accession>
<dbReference type="KEGG" id="goe:100908508"/>
<dbReference type="Proteomes" id="UP000694867">
    <property type="component" value="Unplaced"/>
</dbReference>
<evidence type="ECO:0000256" key="3">
    <source>
        <dbReference type="SAM" id="MobiDB-lite"/>
    </source>
</evidence>
<protein>
    <submittedName>
        <fullName evidence="6">Cuticle protein 8</fullName>
    </submittedName>
</protein>
<organism evidence="5 6">
    <name type="scientific">Galendromus occidentalis</name>
    <name type="common">western predatory mite</name>
    <dbReference type="NCBI Taxonomy" id="34638"/>
    <lineage>
        <taxon>Eukaryota</taxon>
        <taxon>Metazoa</taxon>
        <taxon>Ecdysozoa</taxon>
        <taxon>Arthropoda</taxon>
        <taxon>Chelicerata</taxon>
        <taxon>Arachnida</taxon>
        <taxon>Acari</taxon>
        <taxon>Parasitiformes</taxon>
        <taxon>Mesostigmata</taxon>
        <taxon>Gamasina</taxon>
        <taxon>Phytoseioidea</taxon>
        <taxon>Phytoseiidae</taxon>
        <taxon>Typhlodrominae</taxon>
        <taxon>Galendromus</taxon>
    </lineage>
</organism>
<dbReference type="InterPro" id="IPR050468">
    <property type="entry name" value="Cuticle_Struct_Prot"/>
</dbReference>
<evidence type="ECO:0000313" key="5">
    <source>
        <dbReference type="Proteomes" id="UP000694867"/>
    </source>
</evidence>
<dbReference type="Pfam" id="PF00379">
    <property type="entry name" value="Chitin_bind_4"/>
    <property type="match status" value="1"/>
</dbReference>
<keyword evidence="1 2" id="KW-0193">Cuticle</keyword>
<feature type="region of interest" description="Disordered" evidence="3">
    <location>
        <begin position="157"/>
        <end position="176"/>
    </location>
</feature>
<feature type="signal peptide" evidence="4">
    <location>
        <begin position="1"/>
        <end position="18"/>
    </location>
</feature>
<dbReference type="GO" id="GO:0008010">
    <property type="term" value="F:structural constituent of chitin-based larval cuticle"/>
    <property type="evidence" value="ECO:0007669"/>
    <property type="project" value="TreeGrafter"/>
</dbReference>
<keyword evidence="5" id="KW-1185">Reference proteome</keyword>
<proteinExistence type="predicted"/>
<feature type="compositionally biased region" description="Basic and acidic residues" evidence="3">
    <location>
        <begin position="158"/>
        <end position="170"/>
    </location>
</feature>
<keyword evidence="4" id="KW-0732">Signal</keyword>
<sequence length="232" mass="24429">MFSKLVVPLCFAAVAVEAQLRQFPVPSRLVYGPTVPIAKAAQELALGYAASMPNGIVTSAPTSYGSRVSKLSRHSAPNPTHGAYPASLAVSRAASPILSVPRYSAAPVYRPAYAAPIAAAPLVAAPAFAPKVAPQYYAAAVPEQVYAPQSYSFGYQSVDEHGNRQSRQEQGDANNFKKGSYSFTDVYGISRRVDYVADHGGFRATINTNEPGTAPSAPAAALYTGPVVHRKA</sequence>
<evidence type="ECO:0000256" key="1">
    <source>
        <dbReference type="ARBA" id="ARBA00022460"/>
    </source>
</evidence>